<comment type="caution">
    <text evidence="1">The sequence shown here is derived from an EMBL/GenBank/DDBJ whole genome shotgun (WGS) entry which is preliminary data.</text>
</comment>
<accession>A0A7C4EIF3</accession>
<dbReference type="EMBL" id="DSRP01000511">
    <property type="protein sequence ID" value="HGG92768.1"/>
    <property type="molecule type" value="Genomic_DNA"/>
</dbReference>
<proteinExistence type="predicted"/>
<protein>
    <submittedName>
        <fullName evidence="1">Uncharacterized protein</fullName>
    </submittedName>
</protein>
<gene>
    <name evidence="1" type="ORF">ENR59_07425</name>
</gene>
<dbReference type="AlphaFoldDB" id="A0A7C4EIF3"/>
<name>A0A7C4EIF3_9BACT</name>
<reference evidence="1" key="1">
    <citation type="journal article" date="2020" name="mSystems">
        <title>Genome- and Community-Level Interaction Insights into Carbon Utilization and Element Cycling Functions of Hydrothermarchaeota in Hydrothermal Sediment.</title>
        <authorList>
            <person name="Zhou Z."/>
            <person name="Liu Y."/>
            <person name="Xu W."/>
            <person name="Pan J."/>
            <person name="Luo Z.H."/>
            <person name="Li M."/>
        </authorList>
    </citation>
    <scope>NUCLEOTIDE SEQUENCE [LARGE SCALE GENOMIC DNA]</scope>
    <source>
        <strain evidence="1">SpSt-413</strain>
    </source>
</reference>
<evidence type="ECO:0000313" key="1">
    <source>
        <dbReference type="EMBL" id="HGG92768.1"/>
    </source>
</evidence>
<sequence length="116" mass="13069">MWIFTRDGFFSVAATKLCQTGEVAVRARKKDHLENLIARHGLDAEILRFPGTDYNYRIQIPKALWADILSREAEGIDYNSFKDAMAGAGASADYLRAMFATWAEIHKIQSTELKGD</sequence>
<organism evidence="1">
    <name type="scientific">Fundidesulfovibrio putealis</name>
    <dbReference type="NCBI Taxonomy" id="270496"/>
    <lineage>
        <taxon>Bacteria</taxon>
        <taxon>Pseudomonadati</taxon>
        <taxon>Thermodesulfobacteriota</taxon>
        <taxon>Desulfovibrionia</taxon>
        <taxon>Desulfovibrionales</taxon>
        <taxon>Desulfovibrionaceae</taxon>
        <taxon>Fundidesulfovibrio</taxon>
    </lineage>
</organism>